<proteinExistence type="predicted"/>
<protein>
    <submittedName>
        <fullName evidence="1">Uncharacterized protein</fullName>
    </submittedName>
</protein>
<gene>
    <name evidence="1" type="ORF">MtrunA17_Chr7g0233371</name>
</gene>
<comment type="caution">
    <text evidence="1">The sequence shown here is derived from an EMBL/GenBank/DDBJ whole genome shotgun (WGS) entry which is preliminary data.</text>
</comment>
<dbReference type="Proteomes" id="UP000265566">
    <property type="component" value="Chromosome 7"/>
</dbReference>
<sequence>MVRMVVMVRRECKRWRWWWLYLRVTVVAVVRFKVEDRGRRWWEGVTWWWCPMREKKSRERGKEEIEERIESCLVCWTKLPHYT</sequence>
<dbReference type="EMBL" id="PSQE01000007">
    <property type="protein sequence ID" value="RHN45624.1"/>
    <property type="molecule type" value="Genomic_DNA"/>
</dbReference>
<reference evidence="1" key="1">
    <citation type="journal article" date="2018" name="Nat. Plants">
        <title>Whole-genome landscape of Medicago truncatula symbiotic genes.</title>
        <authorList>
            <person name="Pecrix Y."/>
            <person name="Gamas P."/>
            <person name="Carrere S."/>
        </authorList>
    </citation>
    <scope>NUCLEOTIDE SEQUENCE</scope>
    <source>
        <tissue evidence="1">Leaves</tissue>
    </source>
</reference>
<name>A0A396H1P8_MEDTR</name>
<dbReference type="AlphaFoldDB" id="A0A396H1P8"/>
<accession>A0A396H1P8</accession>
<organism evidence="1">
    <name type="scientific">Medicago truncatula</name>
    <name type="common">Barrel medic</name>
    <name type="synonym">Medicago tribuloides</name>
    <dbReference type="NCBI Taxonomy" id="3880"/>
    <lineage>
        <taxon>Eukaryota</taxon>
        <taxon>Viridiplantae</taxon>
        <taxon>Streptophyta</taxon>
        <taxon>Embryophyta</taxon>
        <taxon>Tracheophyta</taxon>
        <taxon>Spermatophyta</taxon>
        <taxon>Magnoliopsida</taxon>
        <taxon>eudicotyledons</taxon>
        <taxon>Gunneridae</taxon>
        <taxon>Pentapetalae</taxon>
        <taxon>rosids</taxon>
        <taxon>fabids</taxon>
        <taxon>Fabales</taxon>
        <taxon>Fabaceae</taxon>
        <taxon>Papilionoideae</taxon>
        <taxon>50 kb inversion clade</taxon>
        <taxon>NPAAA clade</taxon>
        <taxon>Hologalegina</taxon>
        <taxon>IRL clade</taxon>
        <taxon>Trifolieae</taxon>
        <taxon>Medicago</taxon>
    </lineage>
</organism>
<dbReference type="Gramene" id="rna40003">
    <property type="protein sequence ID" value="RHN45624.1"/>
    <property type="gene ID" value="gene40003"/>
</dbReference>
<evidence type="ECO:0000313" key="1">
    <source>
        <dbReference type="EMBL" id="RHN45624.1"/>
    </source>
</evidence>